<feature type="domain" description="YdbS-like PH" evidence="2">
    <location>
        <begin position="241"/>
        <end position="297"/>
    </location>
</feature>
<dbReference type="AlphaFoldDB" id="A0AAC9PUY7"/>
<dbReference type="KEGG" id="acad:UA74_27165"/>
<evidence type="ECO:0000259" key="2">
    <source>
        <dbReference type="Pfam" id="PF03703"/>
    </source>
</evidence>
<dbReference type="Proteomes" id="UP000185511">
    <property type="component" value="Chromosome"/>
</dbReference>
<keyword evidence="1" id="KW-0472">Membrane</keyword>
<dbReference type="PIRSF" id="PIRSF026631">
    <property type="entry name" value="UCP026631"/>
    <property type="match status" value="1"/>
</dbReference>
<evidence type="ECO:0000313" key="3">
    <source>
        <dbReference type="EMBL" id="APU17436.1"/>
    </source>
</evidence>
<keyword evidence="1" id="KW-1133">Transmembrane helix</keyword>
<feature type="transmembrane region" description="Helical" evidence="1">
    <location>
        <begin position="42"/>
        <end position="61"/>
    </location>
</feature>
<feature type="transmembrane region" description="Helical" evidence="1">
    <location>
        <begin position="214"/>
        <end position="238"/>
    </location>
</feature>
<feature type="domain" description="YdbS-like PH" evidence="2">
    <location>
        <begin position="64"/>
        <end position="144"/>
    </location>
</feature>
<feature type="transmembrane region" description="Helical" evidence="1">
    <location>
        <begin position="17"/>
        <end position="36"/>
    </location>
</feature>
<feature type="transmembrane region" description="Helical" evidence="1">
    <location>
        <begin position="168"/>
        <end position="187"/>
    </location>
</feature>
<reference evidence="4" key="1">
    <citation type="submission" date="2016-06" db="EMBL/GenBank/DDBJ databases">
        <title>Complete genome sequence of Actinoalloteichus fjordicus DSM 46855 (=ADI127-17), type strain of the new species Actinoalloteichus fjordicus.</title>
        <authorList>
            <person name="Ruckert C."/>
            <person name="Nouioui I."/>
            <person name="Willmese J."/>
            <person name="van Wezel G."/>
            <person name="Klenk H.-P."/>
            <person name="Kalinowski J."/>
            <person name="Zotchev S.B."/>
        </authorList>
    </citation>
    <scope>NUCLEOTIDE SEQUENCE [LARGE SCALE GENOMIC DNA]</scope>
    <source>
        <strain evidence="4">ADI127-7</strain>
    </source>
</reference>
<protein>
    <submittedName>
        <fullName evidence="3">Membrane protein</fullName>
    </submittedName>
</protein>
<dbReference type="Pfam" id="PF03703">
    <property type="entry name" value="bPH_2"/>
    <property type="match status" value="3"/>
</dbReference>
<dbReference type="InterPro" id="IPR005182">
    <property type="entry name" value="YdbS-like_PH"/>
</dbReference>
<keyword evidence="1" id="KW-0812">Transmembrane</keyword>
<dbReference type="InterPro" id="IPR014529">
    <property type="entry name" value="UCP026631"/>
</dbReference>
<organism evidence="3 4">
    <name type="scientific">Actinoalloteichus fjordicus</name>
    <dbReference type="NCBI Taxonomy" id="1612552"/>
    <lineage>
        <taxon>Bacteria</taxon>
        <taxon>Bacillati</taxon>
        <taxon>Actinomycetota</taxon>
        <taxon>Actinomycetes</taxon>
        <taxon>Pseudonocardiales</taxon>
        <taxon>Pseudonocardiaceae</taxon>
        <taxon>Actinoalloteichus</taxon>
    </lineage>
</organism>
<evidence type="ECO:0000256" key="1">
    <source>
        <dbReference type="SAM" id="Phobius"/>
    </source>
</evidence>
<dbReference type="EMBL" id="CP016076">
    <property type="protein sequence ID" value="APU17436.1"/>
    <property type="molecule type" value="Genomic_DNA"/>
</dbReference>
<feature type="transmembrane region" description="Helical" evidence="1">
    <location>
        <begin position="381"/>
        <end position="398"/>
    </location>
</feature>
<sequence>MTAADERWHRIDPRTPVVSCGYLFALVLPVTALLIYRGVPGWIIWLSVAPPTILIPLYEVLRARMTRYRVADGRFELRKGVVFRSRRSVSLDRVRSVDATAEPLGRLLGVTSVRIGTGENVTDEDSALRVFALGRSVAHELRAALLPRQATERQTVVLARWEIAWLRFAPFSFVNPLLGLAAFGGGYELLDMLGVDVDGTVIPAAFATLAEFPLWLSIGGLVLLALAIGTVAAVALYVESWWRHRLTLSPAAIQVRRGLLTTRNITLERSRLIGVQLREPLSLRWAGAASVRAVATGLGRDDDEQSKDRSTLLPPVRWSPARQVAARIIGREAFPVDAVDLRPHPRAARRRRIGWALAGVAAPLAVLLLLGVLLTDVLLHIGWWFAGFALPVALLLALDAYRSLGHAHDAEFLVSRKGSVSRCTTALRRTDVIGVTISRSPFQRRSSLINLTATIAGGNGAYRVPDTDQDEGLEFARHAVGGLITPFLIRD</sequence>
<dbReference type="PANTHER" id="PTHR34473">
    <property type="entry name" value="UPF0699 TRANSMEMBRANE PROTEIN YDBS"/>
    <property type="match status" value="1"/>
</dbReference>
<gene>
    <name evidence="3" type="ORF">UA74_27165</name>
</gene>
<proteinExistence type="predicted"/>
<keyword evidence="4" id="KW-1185">Reference proteome</keyword>
<feature type="domain" description="YdbS-like PH" evidence="2">
    <location>
        <begin position="409"/>
        <end position="478"/>
    </location>
</feature>
<name>A0AAC9PUY7_9PSEU</name>
<feature type="transmembrane region" description="Helical" evidence="1">
    <location>
        <begin position="353"/>
        <end position="375"/>
    </location>
</feature>
<evidence type="ECO:0000313" key="4">
    <source>
        <dbReference type="Proteomes" id="UP000185511"/>
    </source>
</evidence>
<accession>A0AAC9PUY7</accession>
<dbReference type="RefSeq" id="WP_075742776.1">
    <property type="nucleotide sequence ID" value="NZ_CP016076.1"/>
</dbReference>
<dbReference type="PANTHER" id="PTHR34473:SF2">
    <property type="entry name" value="UPF0699 TRANSMEMBRANE PROTEIN YDBT"/>
    <property type="match status" value="1"/>
</dbReference>